<sequence>MKKILIYMTACMTMFSLAACMNNRDNATDNAKNDSVENVVHDDQKADNGMDNTDQTTNANLDVSEKTADRVEELDEVNGATVLVTDHKAYAAVDLKNGTKVNDDLKNKIEEKVKEADTSVEKVYVSEDPDFSTQMKDYADRIRGGEPVEGFFDEFSDAVRRVFPNA</sequence>
<evidence type="ECO:0000256" key="1">
    <source>
        <dbReference type="SAM" id="Coils"/>
    </source>
</evidence>
<gene>
    <name evidence="3" type="ORF">AWH48_16075</name>
</gene>
<keyword evidence="2" id="KW-0732">Signal</keyword>
<feature type="coiled-coil region" evidence="1">
    <location>
        <begin position="95"/>
        <end position="122"/>
    </location>
</feature>
<proteinExistence type="predicted"/>
<feature type="chain" id="PRO_5039272919" description="Sporulation protein" evidence="2">
    <location>
        <begin position="19"/>
        <end position="166"/>
    </location>
</feature>
<dbReference type="NCBIfam" id="TIGR02898">
    <property type="entry name" value="spore_YhcN_YlaJ"/>
    <property type="match status" value="1"/>
</dbReference>
<evidence type="ECO:0000313" key="4">
    <source>
        <dbReference type="Proteomes" id="UP000077271"/>
    </source>
</evidence>
<comment type="caution">
    <text evidence="3">The sequence shown here is derived from an EMBL/GenBank/DDBJ whole genome shotgun (WGS) entry which is preliminary data.</text>
</comment>
<dbReference type="AlphaFoldDB" id="A0A177L1E2"/>
<keyword evidence="1" id="KW-0175">Coiled coil</keyword>
<accession>A0A177L1E2</accession>
<organism evidence="3 4">
    <name type="scientific">Domibacillus aminovorans</name>
    <dbReference type="NCBI Taxonomy" id="29332"/>
    <lineage>
        <taxon>Bacteria</taxon>
        <taxon>Bacillati</taxon>
        <taxon>Bacillota</taxon>
        <taxon>Bacilli</taxon>
        <taxon>Bacillales</taxon>
        <taxon>Bacillaceae</taxon>
        <taxon>Domibacillus</taxon>
    </lineage>
</organism>
<evidence type="ECO:0008006" key="5">
    <source>
        <dbReference type="Google" id="ProtNLM"/>
    </source>
</evidence>
<evidence type="ECO:0000256" key="2">
    <source>
        <dbReference type="SAM" id="SignalP"/>
    </source>
</evidence>
<feature type="signal peptide" evidence="2">
    <location>
        <begin position="1"/>
        <end position="18"/>
    </location>
</feature>
<reference evidence="3 4" key="1">
    <citation type="submission" date="2016-01" db="EMBL/GenBank/DDBJ databases">
        <title>Investigation of taxonomic status of Bacillus aminovorans.</title>
        <authorList>
            <person name="Verma A."/>
            <person name="Pal Y."/>
            <person name="Krishnamurthi S."/>
        </authorList>
    </citation>
    <scope>NUCLEOTIDE SEQUENCE [LARGE SCALE GENOMIC DNA]</scope>
    <source>
        <strain evidence="3 4">DSM 4337</strain>
    </source>
</reference>
<dbReference type="RefSeq" id="WP_063974394.1">
    <property type="nucleotide sequence ID" value="NZ_LQWZ01000004.1"/>
</dbReference>
<evidence type="ECO:0000313" key="3">
    <source>
        <dbReference type="EMBL" id="OAH59256.1"/>
    </source>
</evidence>
<protein>
    <recommendedName>
        <fullName evidence="5">Sporulation protein</fullName>
    </recommendedName>
</protein>
<name>A0A177L1E2_9BACI</name>
<dbReference type="EMBL" id="LQWZ01000004">
    <property type="protein sequence ID" value="OAH59256.1"/>
    <property type="molecule type" value="Genomic_DNA"/>
</dbReference>
<dbReference type="InterPro" id="IPR014247">
    <property type="entry name" value="Spore_lipoprot_YhcN/YlaJ"/>
</dbReference>
<dbReference type="OrthoDB" id="1707228at2"/>
<dbReference type="PROSITE" id="PS51257">
    <property type="entry name" value="PROKAR_LIPOPROTEIN"/>
    <property type="match status" value="1"/>
</dbReference>
<dbReference type="Proteomes" id="UP000077271">
    <property type="component" value="Unassembled WGS sequence"/>
</dbReference>
<dbReference type="InterPro" id="IPR019076">
    <property type="entry name" value="Spore_lipoprot_YhcN/YlaJ-like"/>
</dbReference>
<dbReference type="GO" id="GO:0030435">
    <property type="term" value="P:sporulation resulting in formation of a cellular spore"/>
    <property type="evidence" value="ECO:0007669"/>
    <property type="project" value="InterPro"/>
</dbReference>
<dbReference type="Pfam" id="PF09580">
    <property type="entry name" value="Spore_YhcN_YlaJ"/>
    <property type="match status" value="1"/>
</dbReference>